<feature type="domain" description="AAA+ ATPase" evidence="18">
    <location>
        <begin position="256"/>
        <end position="403"/>
    </location>
</feature>
<evidence type="ECO:0000313" key="21">
    <source>
        <dbReference type="EMBL" id="TDG48196.1"/>
    </source>
</evidence>
<keyword evidence="7 17" id="KW-0479">Metal-binding</keyword>
<dbReference type="SUPFAM" id="SSF50692">
    <property type="entry name" value="ADC-like"/>
    <property type="match status" value="1"/>
</dbReference>
<keyword evidence="9 17" id="KW-0547">Nucleotide-binding</keyword>
<evidence type="ECO:0000259" key="18">
    <source>
        <dbReference type="SMART" id="SM00382"/>
    </source>
</evidence>
<dbReference type="PANTHER" id="PTHR23078">
    <property type="entry name" value="VESICULAR-FUSION PROTEIN NSF"/>
    <property type="match status" value="1"/>
</dbReference>
<evidence type="ECO:0000256" key="8">
    <source>
        <dbReference type="ARBA" id="ARBA00022737"/>
    </source>
</evidence>
<dbReference type="FunFam" id="3.40.50.300:FF:000166">
    <property type="entry name" value="vesicle-fusing ATPase isoform X1"/>
    <property type="match status" value="1"/>
</dbReference>
<dbReference type="InterPro" id="IPR009010">
    <property type="entry name" value="Asp_de-COase-like_dom_sf"/>
</dbReference>
<keyword evidence="10 17" id="KW-0378">Hydrolase</keyword>
<dbReference type="InterPro" id="IPR003959">
    <property type="entry name" value="ATPase_AAA_core"/>
</dbReference>
<evidence type="ECO:0000256" key="9">
    <source>
        <dbReference type="ARBA" id="ARBA00022741"/>
    </source>
</evidence>
<dbReference type="KEGG" id="dnv:108658923"/>
<dbReference type="STRING" id="7232.A0A484BH53"/>
<dbReference type="PROSITE" id="PS00674">
    <property type="entry name" value="AAA"/>
    <property type="match status" value="1"/>
</dbReference>
<evidence type="ECO:0000256" key="6">
    <source>
        <dbReference type="ARBA" id="ARBA00022490"/>
    </source>
</evidence>
<dbReference type="GO" id="GO:0035494">
    <property type="term" value="P:SNARE complex disassembly"/>
    <property type="evidence" value="ECO:0007669"/>
    <property type="project" value="InterPro"/>
</dbReference>
<dbReference type="SUPFAM" id="SSF52540">
    <property type="entry name" value="P-loop containing nucleoside triphosphate hydrolases"/>
    <property type="match status" value="2"/>
</dbReference>
<dbReference type="EC" id="3.6.4.6" evidence="4 17"/>
<comment type="caution">
    <text evidence="21">The sequence shown here is derived from an EMBL/GenBank/DDBJ whole genome shotgun (WGS) entry which is preliminary data.</text>
</comment>
<dbReference type="FunFam" id="1.10.8.60:FF:000026">
    <property type="entry name" value="vesicle-fusing ATPase isoform X1"/>
    <property type="match status" value="1"/>
</dbReference>
<dbReference type="FunFam" id="3.40.50.300:FF:000187">
    <property type="entry name" value="Vesicular-fusion ATPase SEC18"/>
    <property type="match status" value="1"/>
</dbReference>
<sequence length="750" mass="83293">MANEMAYKMKAIKCPTDELSLTNKAIVNIADFTEEVKYVDISPGPGQHYIFALEKIADLPRGHVGFSLVQRKWASLSINQEIDVRPYRFDASSDIVVSVSFETDFLQKKTITQEPYDSDEMAKEFIMQFAGMALTVGQTLVFHFKDKKLLGLAVKTLEAVDPRTIGDGKEAKTRNVRFGRVLGNTVVQFEKAENSVLNLQGRSKGKITRSPIINPDWDFGKMGIGGLDKEFNAIFRRAFASRVFPPELVEQLGIKHVKGILLYGPPGTGKTLMARQIGTMLNAREPKIVNGPQILDKYVGESEANIRRLFADAEEEEKRLGPNSGLHIIIFDEIDAICKARGSVAGNSGVHDTVVNQLLAKIDGVEQLNNILVIGMTNRRDMIDEALLRPGRLEVQMEISLPNEEGRVQILNIHTKRMREFNKIASDVDNKEIAACTKNFSGAELEGLVRAAQSTAMNRLIKADAKVHVDPEAMEKLKVTRSDFMHALENDIKPAFGAAQEMIENMLARGVINWGPPVTSVLEDGMLYVQQAKATESSGLVSVLIEGAPNSGKSALAAKLAKMSDFPFVKVCSPEDMVGFTESAKCLHIRKIFDDAYRSTLSCIVVDNVERLLDYGPIGPRYSNLTLQALLVLLKKQPPKGRKLLILCTSSRRQVLEEMEMLSAFTSVLHVPNISNPDHVLTVLEDSDLFSAEELQVIARKLNGARVWIGIKKLLALIDMVRQSEPQYRVTKFLTKMEEEGGLEMLARPQ</sequence>
<dbReference type="Pfam" id="PF02359">
    <property type="entry name" value="CDC48_N"/>
    <property type="match status" value="1"/>
</dbReference>
<evidence type="ECO:0000256" key="16">
    <source>
        <dbReference type="ARBA" id="ARBA00056429"/>
    </source>
</evidence>
<dbReference type="InterPro" id="IPR003593">
    <property type="entry name" value="AAA+_ATPase"/>
</dbReference>
<dbReference type="GO" id="GO:0043001">
    <property type="term" value="P:Golgi to plasma membrane protein transport"/>
    <property type="evidence" value="ECO:0007669"/>
    <property type="project" value="TreeGrafter"/>
</dbReference>
<dbReference type="AlphaFoldDB" id="A0A484BH53"/>
<dbReference type="Gene3D" id="3.40.50.300">
    <property type="entry name" value="P-loop containing nucleotide triphosphate hydrolases"/>
    <property type="match status" value="2"/>
</dbReference>
<evidence type="ECO:0000256" key="3">
    <source>
        <dbReference type="ARBA" id="ARBA00011643"/>
    </source>
</evidence>
<protein>
    <recommendedName>
        <fullName evidence="4 17">Vesicle-fusing ATPase</fullName>
        <ecNumber evidence="4 17">3.6.4.6</ecNumber>
    </recommendedName>
</protein>
<dbReference type="CDD" id="cd19504">
    <property type="entry name" value="RecA-like_NSF-SEC18_r1-like"/>
    <property type="match status" value="1"/>
</dbReference>
<evidence type="ECO:0000256" key="17">
    <source>
        <dbReference type="RuleBase" id="RU367045"/>
    </source>
</evidence>
<dbReference type="InterPro" id="IPR041569">
    <property type="entry name" value="AAA_lid_3"/>
</dbReference>
<accession>A0A484BH53</accession>
<dbReference type="InterPro" id="IPR054419">
    <property type="entry name" value="NSF_ATPase_lid"/>
</dbReference>
<dbReference type="OrthoDB" id="9982946at2759"/>
<evidence type="ECO:0000313" key="22">
    <source>
        <dbReference type="Proteomes" id="UP000295192"/>
    </source>
</evidence>
<reference evidence="21 22" key="1">
    <citation type="journal article" date="2019" name="J. Hered.">
        <title>An Improved Genome Assembly for Drosophila navojoa, the Basal Species in the mojavensis Cluster.</title>
        <authorList>
            <person name="Vanderlinde T."/>
            <person name="Dupim E.G."/>
            <person name="Nazario-Yepiz N.O."/>
            <person name="Carvalho A.B."/>
        </authorList>
    </citation>
    <scope>NUCLEOTIDE SEQUENCE [LARGE SCALE GENOMIC DNA]</scope>
    <source>
        <strain evidence="21">Navoj_Jal97</strain>
        <tissue evidence="21">Whole organism</tissue>
    </source>
</reference>
<dbReference type="PANTHER" id="PTHR23078:SF3">
    <property type="entry name" value="VESICLE-FUSING ATPASE"/>
    <property type="match status" value="1"/>
</dbReference>
<keyword evidence="5 17" id="KW-0813">Transport</keyword>
<dbReference type="FunFam" id="2.40.40.20:FF:000032">
    <property type="entry name" value="vesicle-fusing ATPase 2"/>
    <property type="match status" value="1"/>
</dbReference>
<organism evidence="21 22">
    <name type="scientific">Drosophila navojoa</name>
    <name type="common">Fruit fly</name>
    <dbReference type="NCBI Taxonomy" id="7232"/>
    <lineage>
        <taxon>Eukaryota</taxon>
        <taxon>Metazoa</taxon>
        <taxon>Ecdysozoa</taxon>
        <taxon>Arthropoda</taxon>
        <taxon>Hexapoda</taxon>
        <taxon>Insecta</taxon>
        <taxon>Pterygota</taxon>
        <taxon>Neoptera</taxon>
        <taxon>Endopterygota</taxon>
        <taxon>Diptera</taxon>
        <taxon>Brachycera</taxon>
        <taxon>Muscomorpha</taxon>
        <taxon>Ephydroidea</taxon>
        <taxon>Drosophilidae</taxon>
        <taxon>Drosophila</taxon>
    </lineage>
</organism>
<dbReference type="Gene3D" id="2.40.40.20">
    <property type="match status" value="1"/>
</dbReference>
<dbReference type="SMART" id="SM01073">
    <property type="entry name" value="CDC48_N"/>
    <property type="match status" value="1"/>
</dbReference>
<dbReference type="Pfam" id="PF00004">
    <property type="entry name" value="AAA"/>
    <property type="match status" value="2"/>
</dbReference>
<evidence type="ECO:0000256" key="2">
    <source>
        <dbReference type="ARBA" id="ARBA00006914"/>
    </source>
</evidence>
<dbReference type="EMBL" id="LSRL02000035">
    <property type="protein sequence ID" value="TDG48196.1"/>
    <property type="molecule type" value="Genomic_DNA"/>
</dbReference>
<dbReference type="InterPro" id="IPR027417">
    <property type="entry name" value="P-loop_NTPase"/>
</dbReference>
<dbReference type="InterPro" id="IPR003338">
    <property type="entry name" value="CDC4_N-term_subdom"/>
</dbReference>
<dbReference type="GO" id="GO:0006891">
    <property type="term" value="P:intra-Golgi vesicle-mediated transport"/>
    <property type="evidence" value="ECO:0007669"/>
    <property type="project" value="TreeGrafter"/>
</dbReference>
<comment type="similarity">
    <text evidence="2 17">Belongs to the AAA ATPase family.</text>
</comment>
<dbReference type="Pfam" id="PF17862">
    <property type="entry name" value="AAA_lid_3"/>
    <property type="match status" value="1"/>
</dbReference>
<keyword evidence="14 17" id="KW-0653">Protein transport</keyword>
<evidence type="ECO:0000259" key="19">
    <source>
        <dbReference type="SMART" id="SM01072"/>
    </source>
</evidence>
<evidence type="ECO:0000256" key="5">
    <source>
        <dbReference type="ARBA" id="ARBA00022448"/>
    </source>
</evidence>
<evidence type="ECO:0000256" key="14">
    <source>
        <dbReference type="ARBA" id="ARBA00022927"/>
    </source>
</evidence>
<keyword evidence="8" id="KW-0677">Repeat</keyword>
<evidence type="ECO:0000256" key="7">
    <source>
        <dbReference type="ARBA" id="ARBA00022723"/>
    </source>
</evidence>
<dbReference type="GO" id="GO:0005524">
    <property type="term" value="F:ATP binding"/>
    <property type="evidence" value="ECO:0007669"/>
    <property type="project" value="UniProtKB-UniRule"/>
</dbReference>
<dbReference type="OMA" id="CFDNEIA"/>
<comment type="cofactor">
    <cofactor evidence="17">
        <name>Mg(2+)</name>
        <dbReference type="ChEBI" id="CHEBI:18420"/>
    </cofactor>
    <text evidence="17">Binds 1 Mg(2+) ion per subunit.</text>
</comment>
<dbReference type="SMART" id="SM01072">
    <property type="entry name" value="CDC48_2"/>
    <property type="match status" value="1"/>
</dbReference>
<dbReference type="Pfam" id="PF02933">
    <property type="entry name" value="CDC48_2"/>
    <property type="match status" value="1"/>
</dbReference>
<evidence type="ECO:0000256" key="12">
    <source>
        <dbReference type="ARBA" id="ARBA00022842"/>
    </source>
</evidence>
<dbReference type="InterPro" id="IPR003960">
    <property type="entry name" value="ATPase_AAA_CS"/>
</dbReference>
<evidence type="ECO:0000256" key="13">
    <source>
        <dbReference type="ARBA" id="ARBA00022892"/>
    </source>
</evidence>
<dbReference type="Gene3D" id="1.10.8.60">
    <property type="match status" value="2"/>
</dbReference>
<comment type="catalytic activity">
    <reaction evidence="15 17">
        <text>ATP + H2O = ADP + phosphate + H(+)</text>
        <dbReference type="Rhea" id="RHEA:13065"/>
        <dbReference type="ChEBI" id="CHEBI:15377"/>
        <dbReference type="ChEBI" id="CHEBI:15378"/>
        <dbReference type="ChEBI" id="CHEBI:30616"/>
        <dbReference type="ChEBI" id="CHEBI:43474"/>
        <dbReference type="ChEBI" id="CHEBI:456216"/>
        <dbReference type="EC" id="3.6.4.6"/>
    </reaction>
</comment>
<dbReference type="SMART" id="SM00382">
    <property type="entry name" value="AAA"/>
    <property type="match status" value="2"/>
</dbReference>
<dbReference type="InterPro" id="IPR029067">
    <property type="entry name" value="CDC48_domain_2-like_sf"/>
</dbReference>
<dbReference type="FunFam" id="1.10.8.60:FF:000031">
    <property type="entry name" value="vesicle-fusing ATPase isoform X1"/>
    <property type="match status" value="1"/>
</dbReference>
<comment type="function">
    <text evidence="16 17">Required for vesicle-mediated transport. Catalyzes the fusion of transport vesicles within the Golgi cisternae. Is also required for transport from the endoplasmic reticulum to the Golgi stack. Seems to function as a fusion protein required for the delivery of cargo proteins to all compartments of the Golgi stack independent of vesicle origin.</text>
</comment>
<comment type="subunit">
    <text evidence="3">Homohexamer.</text>
</comment>
<keyword evidence="12 17" id="KW-0460">Magnesium</keyword>
<dbReference type="GO" id="GO:0005795">
    <property type="term" value="C:Golgi stack"/>
    <property type="evidence" value="ECO:0007669"/>
    <property type="project" value="TreeGrafter"/>
</dbReference>
<evidence type="ECO:0000256" key="15">
    <source>
        <dbReference type="ARBA" id="ARBA00048883"/>
    </source>
</evidence>
<feature type="domain" description="CDC48" evidence="19">
    <location>
        <begin position="115"/>
        <end position="187"/>
    </location>
</feature>
<dbReference type="GO" id="GO:0046872">
    <property type="term" value="F:metal ion binding"/>
    <property type="evidence" value="ECO:0007669"/>
    <property type="project" value="UniProtKB-UniRule"/>
</dbReference>
<keyword evidence="22" id="KW-1185">Reference proteome</keyword>
<evidence type="ECO:0000256" key="11">
    <source>
        <dbReference type="ARBA" id="ARBA00022840"/>
    </source>
</evidence>
<feature type="domain" description="AAA+ ATPase" evidence="18">
    <location>
        <begin position="539"/>
        <end position="675"/>
    </location>
</feature>
<keyword evidence="6 17" id="KW-0963">Cytoplasm</keyword>
<dbReference type="FunFam" id="3.10.330.10:FF:000010">
    <property type="entry name" value="vesicle-fusing ATPase 2"/>
    <property type="match status" value="1"/>
</dbReference>
<dbReference type="GO" id="GO:0007274">
    <property type="term" value="P:neuromuscular synaptic transmission"/>
    <property type="evidence" value="ECO:0007669"/>
    <property type="project" value="UniProtKB-ARBA"/>
</dbReference>
<dbReference type="Gene3D" id="3.10.330.10">
    <property type="match status" value="1"/>
</dbReference>
<name>A0A484BH53_DRONA</name>
<keyword evidence="13 17" id="KW-0931">ER-Golgi transport</keyword>
<evidence type="ECO:0000256" key="10">
    <source>
        <dbReference type="ARBA" id="ARBA00022801"/>
    </source>
</evidence>
<dbReference type="GO" id="GO:0045202">
    <property type="term" value="C:synapse"/>
    <property type="evidence" value="ECO:0007669"/>
    <property type="project" value="GOC"/>
</dbReference>
<comment type="subcellular location">
    <subcellularLocation>
        <location evidence="1 17">Cytoplasm</location>
    </subcellularLocation>
</comment>
<proteinExistence type="inferred from homology"/>
<evidence type="ECO:0000259" key="20">
    <source>
        <dbReference type="SMART" id="SM01073"/>
    </source>
</evidence>
<dbReference type="InterPro" id="IPR004201">
    <property type="entry name" value="Cdc48_dom2"/>
</dbReference>
<dbReference type="InterPro" id="IPR039812">
    <property type="entry name" value="Vesicle-fus_ATPase"/>
</dbReference>
<evidence type="ECO:0000256" key="4">
    <source>
        <dbReference type="ARBA" id="ARBA00012674"/>
    </source>
</evidence>
<dbReference type="SUPFAM" id="SSF54585">
    <property type="entry name" value="Cdc48 domain 2-like"/>
    <property type="match status" value="1"/>
</dbReference>
<keyword evidence="11 17" id="KW-0067">ATP-binding</keyword>
<dbReference type="Proteomes" id="UP000295192">
    <property type="component" value="Unassembled WGS sequence"/>
</dbReference>
<evidence type="ECO:0000256" key="1">
    <source>
        <dbReference type="ARBA" id="ARBA00004496"/>
    </source>
</evidence>
<dbReference type="Pfam" id="PF21964">
    <property type="entry name" value="NSF_ATPase_lid"/>
    <property type="match status" value="1"/>
</dbReference>
<feature type="domain" description="CDC48 N-terminal subdomain" evidence="20">
    <location>
        <begin position="8"/>
        <end position="90"/>
    </location>
</feature>
<gene>
    <name evidence="21" type="ORF">AWZ03_005371</name>
</gene>
<dbReference type="GO" id="GO:0016887">
    <property type="term" value="F:ATP hydrolysis activity"/>
    <property type="evidence" value="ECO:0007669"/>
    <property type="project" value="InterPro"/>
</dbReference>